<dbReference type="EMBL" id="FOHI01000001">
    <property type="protein sequence ID" value="SES71520.1"/>
    <property type="molecule type" value="Genomic_DNA"/>
</dbReference>
<proteinExistence type="predicted"/>
<evidence type="ECO:0008006" key="4">
    <source>
        <dbReference type="Google" id="ProtNLM"/>
    </source>
</evidence>
<organism evidence="2 3">
    <name type="scientific">Nitrosospira multiformis</name>
    <dbReference type="NCBI Taxonomy" id="1231"/>
    <lineage>
        <taxon>Bacteria</taxon>
        <taxon>Pseudomonadati</taxon>
        <taxon>Pseudomonadota</taxon>
        <taxon>Betaproteobacteria</taxon>
        <taxon>Nitrosomonadales</taxon>
        <taxon>Nitrosomonadaceae</taxon>
        <taxon>Nitrosospira</taxon>
    </lineage>
</organism>
<evidence type="ECO:0000313" key="3">
    <source>
        <dbReference type="Proteomes" id="UP000183339"/>
    </source>
</evidence>
<feature type="compositionally biased region" description="Polar residues" evidence="1">
    <location>
        <begin position="128"/>
        <end position="146"/>
    </location>
</feature>
<feature type="compositionally biased region" description="Polar residues" evidence="1">
    <location>
        <begin position="155"/>
        <end position="173"/>
    </location>
</feature>
<evidence type="ECO:0000313" key="2">
    <source>
        <dbReference type="EMBL" id="SES71520.1"/>
    </source>
</evidence>
<feature type="region of interest" description="Disordered" evidence="1">
    <location>
        <begin position="98"/>
        <end position="201"/>
    </location>
</feature>
<dbReference type="AlphaFoldDB" id="A0A1H9YR01"/>
<protein>
    <recommendedName>
        <fullName evidence="4">DUF1376 domain-containing protein</fullName>
    </recommendedName>
</protein>
<sequence length="201" mass="23025">MSQNREAPAYQEYAAAMMARIEYRTMTLQERGLLYTMRHECWANKRLPEKPGLLAKVLGFSEQEIIDCLPAVMPFFRVSEGFIFSPELEDYRKYLDERKERKSEGGKRGAAITNEKKRNARSRPNKGDTPNPSATSSGMPTTNPQQPRRVKVGSLVQSSTEKLSQEKQSQNQSLEKEVTSDPWLDDYDAASNEERMVRIEI</sequence>
<feature type="compositionally biased region" description="Basic and acidic residues" evidence="1">
    <location>
        <begin position="192"/>
        <end position="201"/>
    </location>
</feature>
<evidence type="ECO:0000256" key="1">
    <source>
        <dbReference type="SAM" id="MobiDB-lite"/>
    </source>
</evidence>
<feature type="compositionally biased region" description="Basic and acidic residues" evidence="1">
    <location>
        <begin position="98"/>
        <end position="107"/>
    </location>
</feature>
<name>A0A1H9YR01_9PROT</name>
<dbReference type="Proteomes" id="UP000183339">
    <property type="component" value="Unassembled WGS sequence"/>
</dbReference>
<dbReference type="OrthoDB" id="8566459at2"/>
<dbReference type="RefSeq" id="WP_074703944.1">
    <property type="nucleotide sequence ID" value="NZ_FOHI01000001.1"/>
</dbReference>
<accession>A0A1H9YR01</accession>
<gene>
    <name evidence="2" type="ORF">SAMN05216412_101342</name>
</gene>
<reference evidence="2 3" key="1">
    <citation type="submission" date="2016-10" db="EMBL/GenBank/DDBJ databases">
        <authorList>
            <person name="de Groot N.N."/>
        </authorList>
    </citation>
    <scope>NUCLEOTIDE SEQUENCE [LARGE SCALE GENOMIC DNA]</scope>
    <source>
        <strain evidence="2 3">Nl7</strain>
    </source>
</reference>